<feature type="domain" description="Transposase IS701-like DDE" evidence="2">
    <location>
        <begin position="12"/>
        <end position="247"/>
    </location>
</feature>
<dbReference type="InterPro" id="IPR038721">
    <property type="entry name" value="IS701-like_DDE_dom"/>
</dbReference>
<keyword evidence="4" id="KW-1185">Reference proteome</keyword>
<dbReference type="Proteomes" id="UP000535437">
    <property type="component" value="Unassembled WGS sequence"/>
</dbReference>
<dbReference type="SUPFAM" id="SSF53098">
    <property type="entry name" value="Ribonuclease H-like"/>
    <property type="match status" value="1"/>
</dbReference>
<accession>A0A7Z0K9H1</accession>
<evidence type="ECO:0000259" key="2">
    <source>
        <dbReference type="Pfam" id="PF13546"/>
    </source>
</evidence>
<feature type="region of interest" description="Disordered" evidence="1">
    <location>
        <begin position="363"/>
        <end position="389"/>
    </location>
</feature>
<dbReference type="NCBIfam" id="NF033540">
    <property type="entry name" value="transpos_IS701"/>
    <property type="match status" value="1"/>
</dbReference>
<dbReference type="AlphaFoldDB" id="A0A7Z0K9H1"/>
<comment type="caution">
    <text evidence="3">The sequence shown here is derived from an EMBL/GenBank/DDBJ whole genome shotgun (WGS) entry which is preliminary data.</text>
</comment>
<dbReference type="EMBL" id="JACCFY010000001">
    <property type="protein sequence ID" value="NYJ78696.1"/>
    <property type="molecule type" value="Genomic_DNA"/>
</dbReference>
<evidence type="ECO:0000256" key="1">
    <source>
        <dbReference type="SAM" id="MobiDB-lite"/>
    </source>
</evidence>
<dbReference type="PANTHER" id="PTHR33627:SF1">
    <property type="entry name" value="TRANSPOSASE"/>
    <property type="match status" value="1"/>
</dbReference>
<proteinExistence type="predicted"/>
<reference evidence="3 4" key="1">
    <citation type="submission" date="2020-07" db="EMBL/GenBank/DDBJ databases">
        <title>Sequencing the genomes of 1000 actinobacteria strains.</title>
        <authorList>
            <person name="Klenk H.-P."/>
        </authorList>
    </citation>
    <scope>NUCLEOTIDE SEQUENCE [LARGE SCALE GENOMIC DNA]</scope>
    <source>
        <strain evidence="3 4">DSM 15475</strain>
    </source>
</reference>
<dbReference type="RefSeq" id="WP_218881924.1">
    <property type="nucleotide sequence ID" value="NZ_JBHXCR010000010.1"/>
</dbReference>
<organism evidence="3 4">
    <name type="scientific">Nesterenkonia xinjiangensis</name>
    <dbReference type="NCBI Taxonomy" id="225327"/>
    <lineage>
        <taxon>Bacteria</taxon>
        <taxon>Bacillati</taxon>
        <taxon>Actinomycetota</taxon>
        <taxon>Actinomycetes</taxon>
        <taxon>Micrococcales</taxon>
        <taxon>Micrococcaceae</taxon>
        <taxon>Nesterenkonia</taxon>
    </lineage>
</organism>
<dbReference type="InterPro" id="IPR012337">
    <property type="entry name" value="RNaseH-like_sf"/>
</dbReference>
<evidence type="ECO:0000313" key="4">
    <source>
        <dbReference type="Proteomes" id="UP000535437"/>
    </source>
</evidence>
<evidence type="ECO:0000313" key="3">
    <source>
        <dbReference type="EMBL" id="NYJ78696.1"/>
    </source>
</evidence>
<feature type="region of interest" description="Disordered" evidence="1">
    <location>
        <begin position="195"/>
        <end position="222"/>
    </location>
</feature>
<feature type="compositionally biased region" description="Low complexity" evidence="1">
    <location>
        <begin position="363"/>
        <end position="374"/>
    </location>
</feature>
<dbReference type="InterPro" id="IPR039365">
    <property type="entry name" value="IS701-like"/>
</dbReference>
<dbReference type="Pfam" id="PF13546">
    <property type="entry name" value="DDE_5"/>
    <property type="match status" value="1"/>
</dbReference>
<protein>
    <submittedName>
        <fullName evidence="3">SRSO17 transposase</fullName>
    </submittedName>
</protein>
<name>A0A7Z0K9H1_9MICC</name>
<dbReference type="PANTHER" id="PTHR33627">
    <property type="entry name" value="TRANSPOSASE"/>
    <property type="match status" value="1"/>
</dbReference>
<sequence>MIGSVLIISIGIDYQQLQQFASSSPWKVEPVRRQIVKKAMEAIGPDAWVIDDTGFPKDGPASPGVARQYAGSLGKVGNVQIGVSVHGVTDHSSCPLDWRLFLPEKWDDTWVQTNEEAARIVSQRQAAQIPETVRHRPKWELAIEMLDEMSVWGHVPAVVVTDVGYGESGPFRTGLTDRGIDYVVQVKSSTSIHHADALFEKPSPTGKKGRPHSKASYQSAPVQAKDYAAQMPRTAFTEASWRQGSKATRTNHFAAVRDRPANRNLPRNPDGSLPACWLLIEWPPGAAEPTDYWLATLEEDTPITELVRLGKIRWRIEHDYRELKHGLGLDHFEGRTFTGWHHHVTLVSAAHLFITIQRLTADPQKPQGQPKLLPAADRAPSSNHPNAQLLPLLPTRRTHLTKYY</sequence>
<gene>
    <name evidence="3" type="ORF">HNR09_002107</name>
</gene>